<dbReference type="AlphaFoldDB" id="A0A379MVD6"/>
<dbReference type="PANTHER" id="PTHR40112:SF1">
    <property type="entry name" value="H2HPP ISOMERASE"/>
    <property type="match status" value="1"/>
</dbReference>
<evidence type="ECO:0000313" key="3">
    <source>
        <dbReference type="EMBL" id="SUE37972.1"/>
    </source>
</evidence>
<dbReference type="InterPro" id="IPR052535">
    <property type="entry name" value="Bacilysin_H2HPP_isomerase"/>
</dbReference>
<dbReference type="Gene3D" id="2.60.120.10">
    <property type="entry name" value="Jelly Rolls"/>
    <property type="match status" value="1"/>
</dbReference>
<dbReference type="Pfam" id="PF07883">
    <property type="entry name" value="Cupin_2"/>
    <property type="match status" value="1"/>
</dbReference>
<evidence type="ECO:0000313" key="4">
    <source>
        <dbReference type="Proteomes" id="UP000254919"/>
    </source>
</evidence>
<dbReference type="InterPro" id="IPR013096">
    <property type="entry name" value="Cupin_2"/>
</dbReference>
<dbReference type="CDD" id="cd02210">
    <property type="entry name" value="cupin_BLR2406-like"/>
    <property type="match status" value="1"/>
</dbReference>
<dbReference type="PANTHER" id="PTHR40112">
    <property type="entry name" value="H2HPP ISOMERASE"/>
    <property type="match status" value="1"/>
</dbReference>
<name>A0A379MVD6_9PROT</name>
<dbReference type="Proteomes" id="UP000254919">
    <property type="component" value="Unassembled WGS sequence"/>
</dbReference>
<protein>
    <submittedName>
        <fullName evidence="3">Predicted mannose-6-phosphate isomerase</fullName>
    </submittedName>
</protein>
<reference evidence="3 4" key="1">
    <citation type="submission" date="2018-06" db="EMBL/GenBank/DDBJ databases">
        <authorList>
            <consortium name="Pathogen Informatics"/>
            <person name="Doyle S."/>
        </authorList>
    </citation>
    <scope>NUCLEOTIDE SEQUENCE [LARGE SCALE GENOMIC DNA]</scope>
    <source>
        <strain evidence="3 4">NCTC13291</strain>
    </source>
</reference>
<dbReference type="SUPFAM" id="SSF51182">
    <property type="entry name" value="RmlC-like cupins"/>
    <property type="match status" value="1"/>
</dbReference>
<evidence type="ECO:0000259" key="2">
    <source>
        <dbReference type="Pfam" id="PF07883"/>
    </source>
</evidence>
<proteinExistence type="predicted"/>
<dbReference type="EMBL" id="UGVN01000001">
    <property type="protein sequence ID" value="SUE37972.1"/>
    <property type="molecule type" value="Genomic_DNA"/>
</dbReference>
<dbReference type="GO" id="GO:0016853">
    <property type="term" value="F:isomerase activity"/>
    <property type="evidence" value="ECO:0007669"/>
    <property type="project" value="UniProtKB-KW"/>
</dbReference>
<sequence>MPDGTIAKTPAQAGQAPASEAQDWRNNGIKVVKAGARSCDTPETLGMNREVAISGSRNGSQHLWAGTNLIRPGHPTGPHHHGALESIIYVVRGHALMRWGSRLEFITEAKAGDFMLVPPYLPHQELNASDTEDLHCVLVRSGTEEVIVNLDDLDIVDEPEWIRPE</sequence>
<evidence type="ECO:0000256" key="1">
    <source>
        <dbReference type="SAM" id="MobiDB-lite"/>
    </source>
</evidence>
<gene>
    <name evidence="3" type="ORF">NCTC13291_00429</name>
</gene>
<dbReference type="RefSeq" id="WP_115359274.1">
    <property type="nucleotide sequence ID" value="NZ_AP031462.1"/>
</dbReference>
<feature type="domain" description="Cupin type-2" evidence="2">
    <location>
        <begin position="70"/>
        <end position="139"/>
    </location>
</feature>
<organism evidence="3 4">
    <name type="scientific">Roseomonas mucosa</name>
    <dbReference type="NCBI Taxonomy" id="207340"/>
    <lineage>
        <taxon>Bacteria</taxon>
        <taxon>Pseudomonadati</taxon>
        <taxon>Pseudomonadota</taxon>
        <taxon>Alphaproteobacteria</taxon>
        <taxon>Acetobacterales</taxon>
        <taxon>Roseomonadaceae</taxon>
        <taxon>Roseomonas</taxon>
    </lineage>
</organism>
<keyword evidence="3" id="KW-0413">Isomerase</keyword>
<dbReference type="InterPro" id="IPR011051">
    <property type="entry name" value="RmlC_Cupin_sf"/>
</dbReference>
<feature type="region of interest" description="Disordered" evidence="1">
    <location>
        <begin position="1"/>
        <end position="21"/>
    </location>
</feature>
<accession>A0A379MVD6</accession>
<dbReference type="InterPro" id="IPR014710">
    <property type="entry name" value="RmlC-like_jellyroll"/>
</dbReference>
<dbReference type="GeneID" id="99635451"/>